<organism evidence="7 8">
    <name type="scientific">Austropuccinia psidii MF-1</name>
    <dbReference type="NCBI Taxonomy" id="1389203"/>
    <lineage>
        <taxon>Eukaryota</taxon>
        <taxon>Fungi</taxon>
        <taxon>Dikarya</taxon>
        <taxon>Basidiomycota</taxon>
        <taxon>Pucciniomycotina</taxon>
        <taxon>Pucciniomycetes</taxon>
        <taxon>Pucciniales</taxon>
        <taxon>Sphaerophragmiaceae</taxon>
        <taxon>Austropuccinia</taxon>
    </lineage>
</organism>
<dbReference type="AlphaFoldDB" id="A0A9Q3BYP0"/>
<dbReference type="PANTHER" id="PTHR28605">
    <property type="entry name" value="CTF8, CHROMOSOME TRANSMISSION FIDELITY FACTOR 8 HOMOLOG (S. CEREVISIAE)"/>
    <property type="match status" value="1"/>
</dbReference>
<evidence type="ECO:0000256" key="2">
    <source>
        <dbReference type="ARBA" id="ARBA00022705"/>
    </source>
</evidence>
<keyword evidence="8" id="KW-1185">Reference proteome</keyword>
<keyword evidence="2" id="KW-0235">DNA replication</keyword>
<gene>
    <name evidence="7" type="ORF">O181_012952</name>
</gene>
<evidence type="ECO:0000313" key="7">
    <source>
        <dbReference type="EMBL" id="MBW0473237.1"/>
    </source>
</evidence>
<keyword evidence="3" id="KW-0238">DNA-binding</keyword>
<evidence type="ECO:0000256" key="5">
    <source>
        <dbReference type="ARBA" id="ARBA00023306"/>
    </source>
</evidence>
<reference evidence="7" key="1">
    <citation type="submission" date="2021-03" db="EMBL/GenBank/DDBJ databases">
        <title>Draft genome sequence of rust myrtle Austropuccinia psidii MF-1, a brazilian biotype.</title>
        <authorList>
            <person name="Quecine M.C."/>
            <person name="Pachon D.M.R."/>
            <person name="Bonatelli M.L."/>
            <person name="Correr F.H."/>
            <person name="Franceschini L.M."/>
            <person name="Leite T.F."/>
            <person name="Margarido G.R.A."/>
            <person name="Almeida C.A."/>
            <person name="Ferrarezi J.A."/>
            <person name="Labate C.A."/>
        </authorList>
    </citation>
    <scope>NUCLEOTIDE SEQUENCE</scope>
    <source>
        <strain evidence="7">MF-1</strain>
    </source>
</reference>
<dbReference type="Proteomes" id="UP000765509">
    <property type="component" value="Unassembled WGS sequence"/>
</dbReference>
<dbReference type="GO" id="GO:0007064">
    <property type="term" value="P:mitotic sister chromatid cohesion"/>
    <property type="evidence" value="ECO:0007669"/>
    <property type="project" value="InterPro"/>
</dbReference>
<comment type="caution">
    <text evidence="7">The sequence shown here is derived from an EMBL/GenBank/DDBJ whole genome shotgun (WGS) entry which is preliminary data.</text>
</comment>
<dbReference type="EMBL" id="AVOT02003340">
    <property type="protein sequence ID" value="MBW0473237.1"/>
    <property type="molecule type" value="Genomic_DNA"/>
</dbReference>
<comment type="similarity">
    <text evidence="6">Belongs to the CTF8 family.</text>
</comment>
<dbReference type="GO" id="GO:0006260">
    <property type="term" value="P:DNA replication"/>
    <property type="evidence" value="ECO:0007669"/>
    <property type="project" value="UniProtKB-KW"/>
</dbReference>
<proteinExistence type="inferred from homology"/>
<dbReference type="Pfam" id="PF09696">
    <property type="entry name" value="Ctf8"/>
    <property type="match status" value="1"/>
</dbReference>
<protein>
    <submittedName>
        <fullName evidence="7">Uncharacterized protein</fullName>
    </submittedName>
</protein>
<name>A0A9Q3BYP0_9BASI</name>
<sequence>MRVPVSIQPIHSTCPKGEIKSDELNQGERIIIELQGTLEFSNLKKSDDTQQIIVDRFGNPNFNLNGVEIGKLDLSNTAKPILQIGNHELEGFFWNLNKPLVILRKQNRLIKKFKTADQVNQRNKDYSHQVLDIVDVINRKVVFSRRPQPII</sequence>
<evidence type="ECO:0000256" key="1">
    <source>
        <dbReference type="ARBA" id="ARBA00004123"/>
    </source>
</evidence>
<dbReference type="GO" id="GO:0031390">
    <property type="term" value="C:Ctf18 RFC-like complex"/>
    <property type="evidence" value="ECO:0007669"/>
    <property type="project" value="InterPro"/>
</dbReference>
<keyword evidence="4" id="KW-0539">Nucleus</keyword>
<dbReference type="InterPro" id="IPR018607">
    <property type="entry name" value="Ctf8"/>
</dbReference>
<dbReference type="OrthoDB" id="121932at2759"/>
<evidence type="ECO:0000313" key="8">
    <source>
        <dbReference type="Proteomes" id="UP000765509"/>
    </source>
</evidence>
<keyword evidence="5" id="KW-0131">Cell cycle</keyword>
<evidence type="ECO:0000256" key="3">
    <source>
        <dbReference type="ARBA" id="ARBA00023125"/>
    </source>
</evidence>
<evidence type="ECO:0000256" key="4">
    <source>
        <dbReference type="ARBA" id="ARBA00023242"/>
    </source>
</evidence>
<evidence type="ECO:0000256" key="6">
    <source>
        <dbReference type="ARBA" id="ARBA00038447"/>
    </source>
</evidence>
<comment type="subcellular location">
    <subcellularLocation>
        <location evidence="1">Nucleus</location>
    </subcellularLocation>
</comment>
<dbReference type="GO" id="GO:0003677">
    <property type="term" value="F:DNA binding"/>
    <property type="evidence" value="ECO:0007669"/>
    <property type="project" value="UniProtKB-KW"/>
</dbReference>
<dbReference type="PANTHER" id="PTHR28605:SF1">
    <property type="entry name" value="CHROMOSOME TRANSMISSION FIDELITY FACTOR 8"/>
    <property type="match status" value="1"/>
</dbReference>
<accession>A0A9Q3BYP0</accession>